<reference evidence="2 3" key="1">
    <citation type="submission" date="2018-06" db="EMBL/GenBank/DDBJ databases">
        <title>NTM in soil in Japan.</title>
        <authorList>
            <person name="Ohya K."/>
        </authorList>
    </citation>
    <scope>NUCLEOTIDE SEQUENCE [LARGE SCALE GENOMIC DNA]</scope>
    <source>
        <strain evidence="2 3">GF76</strain>
    </source>
</reference>
<accession>A0A329L0G6</accession>
<dbReference type="GO" id="GO:0003677">
    <property type="term" value="F:DNA binding"/>
    <property type="evidence" value="ECO:0007669"/>
    <property type="project" value="UniProtKB-KW"/>
</dbReference>
<protein>
    <submittedName>
        <fullName evidence="2">DNA-binding protein</fullName>
    </submittedName>
</protein>
<name>A0A329L0G6_9MYCO</name>
<dbReference type="Pfam" id="PF12728">
    <property type="entry name" value="HTH_17"/>
    <property type="match status" value="1"/>
</dbReference>
<dbReference type="RefSeq" id="WP_112706500.1">
    <property type="nucleotide sequence ID" value="NZ_QMEU01000001.1"/>
</dbReference>
<keyword evidence="2" id="KW-0238">DNA-binding</keyword>
<comment type="caution">
    <text evidence="2">The sequence shown here is derived from an EMBL/GenBank/DDBJ whole genome shotgun (WGS) entry which is preliminary data.</text>
</comment>
<gene>
    <name evidence="2" type="ORF">DQP58_00065</name>
</gene>
<dbReference type="EMBL" id="QMEU01000001">
    <property type="protein sequence ID" value="RAV00670.1"/>
    <property type="molecule type" value="Genomic_DNA"/>
</dbReference>
<proteinExistence type="predicted"/>
<dbReference type="AlphaFoldDB" id="A0A329L0G6"/>
<evidence type="ECO:0000259" key="1">
    <source>
        <dbReference type="Pfam" id="PF12728"/>
    </source>
</evidence>
<organism evidence="2 3">
    <name type="scientific">Mycobacterium colombiense</name>
    <dbReference type="NCBI Taxonomy" id="339268"/>
    <lineage>
        <taxon>Bacteria</taxon>
        <taxon>Bacillati</taxon>
        <taxon>Actinomycetota</taxon>
        <taxon>Actinomycetes</taxon>
        <taxon>Mycobacteriales</taxon>
        <taxon>Mycobacteriaceae</taxon>
        <taxon>Mycobacterium</taxon>
        <taxon>Mycobacterium avium complex (MAC)</taxon>
    </lineage>
</organism>
<evidence type="ECO:0000313" key="2">
    <source>
        <dbReference type="EMBL" id="RAV00670.1"/>
    </source>
</evidence>
<sequence>MRRERLRGSVDDELLTPEETAEKLRTNPMALAQMRYRGTGPKFIKRGGKRGGRVLYRRSDIDAYLDGQTCERTGA</sequence>
<dbReference type="InterPro" id="IPR041657">
    <property type="entry name" value="HTH_17"/>
</dbReference>
<dbReference type="Proteomes" id="UP000250347">
    <property type="component" value="Unassembled WGS sequence"/>
</dbReference>
<evidence type="ECO:0000313" key="3">
    <source>
        <dbReference type="Proteomes" id="UP000250347"/>
    </source>
</evidence>
<feature type="domain" description="Helix-turn-helix" evidence="1">
    <location>
        <begin position="14"/>
        <end position="68"/>
    </location>
</feature>